<evidence type="ECO:0000259" key="11">
    <source>
        <dbReference type="PROSITE" id="PS51918"/>
    </source>
</evidence>
<dbReference type="PROSITE" id="PS01087">
    <property type="entry name" value="RADICAL_ACTIVATING"/>
    <property type="match status" value="1"/>
</dbReference>
<dbReference type="InterPro" id="IPR058240">
    <property type="entry name" value="rSAM_sf"/>
</dbReference>
<dbReference type="EMBL" id="CP058559">
    <property type="protein sequence ID" value="QNO16023.1"/>
    <property type="molecule type" value="Genomic_DNA"/>
</dbReference>
<accession>A0A7G9WBG1</accession>
<dbReference type="InterPro" id="IPR001989">
    <property type="entry name" value="Radical_activat_CS"/>
</dbReference>
<keyword evidence="10" id="KW-0963">Cytoplasm</keyword>
<evidence type="ECO:0000256" key="6">
    <source>
        <dbReference type="ARBA" id="ARBA00022723"/>
    </source>
</evidence>
<comment type="catalytic activity">
    <reaction evidence="10">
        <text>glycyl-[formate C-acetyltransferase] + reduced [flavodoxin] + S-adenosyl-L-methionine = glycin-2-yl radical-[formate C-acetyltransferase] + semiquinone [flavodoxin] + 5'-deoxyadenosine + L-methionine + H(+)</text>
        <dbReference type="Rhea" id="RHEA:19225"/>
        <dbReference type="Rhea" id="RHEA-COMP:10622"/>
        <dbReference type="Rhea" id="RHEA-COMP:12190"/>
        <dbReference type="Rhea" id="RHEA-COMP:12191"/>
        <dbReference type="Rhea" id="RHEA-COMP:14480"/>
        <dbReference type="ChEBI" id="CHEBI:15378"/>
        <dbReference type="ChEBI" id="CHEBI:17319"/>
        <dbReference type="ChEBI" id="CHEBI:29947"/>
        <dbReference type="ChEBI" id="CHEBI:32722"/>
        <dbReference type="ChEBI" id="CHEBI:57618"/>
        <dbReference type="ChEBI" id="CHEBI:57844"/>
        <dbReference type="ChEBI" id="CHEBI:59789"/>
        <dbReference type="ChEBI" id="CHEBI:140311"/>
        <dbReference type="EC" id="1.97.1.4"/>
    </reaction>
</comment>
<dbReference type="GO" id="GO:0016829">
    <property type="term" value="F:lyase activity"/>
    <property type="evidence" value="ECO:0007669"/>
    <property type="project" value="UniProtKB-KW"/>
</dbReference>
<comment type="similarity">
    <text evidence="2 10">Belongs to the organic radical-activating enzymes family.</text>
</comment>
<evidence type="ECO:0000256" key="3">
    <source>
        <dbReference type="ARBA" id="ARBA00021356"/>
    </source>
</evidence>
<evidence type="ECO:0000256" key="7">
    <source>
        <dbReference type="ARBA" id="ARBA00023002"/>
    </source>
</evidence>
<dbReference type="PANTHER" id="PTHR30352">
    <property type="entry name" value="PYRUVATE FORMATE-LYASE-ACTIVATING ENZYME"/>
    <property type="match status" value="1"/>
</dbReference>
<dbReference type="InterPro" id="IPR012838">
    <property type="entry name" value="PFL1_activating"/>
</dbReference>
<keyword evidence="9 10" id="KW-0411">Iron-sulfur</keyword>
<comment type="function">
    <text evidence="1 10">Activation of pyruvate formate-lyase under anaerobic conditions by generation of an organic free radical, using S-adenosylmethionine and reduced flavodoxin as cosubstrates to produce 5'-deoxy-adenosine.</text>
</comment>
<keyword evidence="8 10" id="KW-0408">Iron</keyword>
<dbReference type="NCBIfam" id="TIGR02493">
    <property type="entry name" value="PFLA"/>
    <property type="match status" value="1"/>
</dbReference>
<keyword evidence="12" id="KW-0456">Lyase</keyword>
<evidence type="ECO:0000256" key="1">
    <source>
        <dbReference type="ARBA" id="ARBA00003141"/>
    </source>
</evidence>
<keyword evidence="12" id="KW-0670">Pyruvate</keyword>
<evidence type="ECO:0000256" key="2">
    <source>
        <dbReference type="ARBA" id="ARBA00009777"/>
    </source>
</evidence>
<dbReference type="PROSITE" id="PS51918">
    <property type="entry name" value="RADICAL_SAM"/>
    <property type="match status" value="1"/>
</dbReference>
<dbReference type="GO" id="GO:0005737">
    <property type="term" value="C:cytoplasm"/>
    <property type="evidence" value="ECO:0007669"/>
    <property type="project" value="UniProtKB-SubCell"/>
</dbReference>
<dbReference type="SFLD" id="SFLDG01067">
    <property type="entry name" value="SPASM/twitch_domain_containing"/>
    <property type="match status" value="1"/>
</dbReference>
<name>A0A7G9WBG1_ALKCA</name>
<evidence type="ECO:0000313" key="13">
    <source>
        <dbReference type="Proteomes" id="UP000516160"/>
    </source>
</evidence>
<dbReference type="AlphaFoldDB" id="A0A7G9WBG1"/>
<reference evidence="12 13" key="1">
    <citation type="submission" date="2020-07" db="EMBL/GenBank/DDBJ databases">
        <title>Alkalicella. sp. LB2 genome.</title>
        <authorList>
            <person name="Postec A."/>
            <person name="Quemeneur M."/>
        </authorList>
    </citation>
    <scope>NUCLEOTIDE SEQUENCE [LARGE SCALE GENOMIC DNA]</scope>
    <source>
        <strain evidence="12 13">LB2</strain>
    </source>
</reference>
<comment type="subcellular location">
    <subcellularLocation>
        <location evidence="10">Cytoplasm</location>
    </subcellularLocation>
</comment>
<evidence type="ECO:0000256" key="5">
    <source>
        <dbReference type="ARBA" id="ARBA00022691"/>
    </source>
</evidence>
<dbReference type="InterPro" id="IPR013785">
    <property type="entry name" value="Aldolase_TIM"/>
</dbReference>
<dbReference type="Gene3D" id="3.20.20.70">
    <property type="entry name" value="Aldolase class I"/>
    <property type="match status" value="1"/>
</dbReference>
<dbReference type="SFLD" id="SFLDG01066">
    <property type="entry name" value="organic_radical-activating_enz"/>
    <property type="match status" value="1"/>
</dbReference>
<feature type="domain" description="Radical SAM core" evidence="11">
    <location>
        <begin position="16"/>
        <end position="237"/>
    </location>
</feature>
<gene>
    <name evidence="12" type="primary">pflA</name>
    <name evidence="12" type="ORF">HYG86_15235</name>
</gene>
<keyword evidence="4 10" id="KW-0004">4Fe-4S</keyword>
<dbReference type="Pfam" id="PF04055">
    <property type="entry name" value="Radical_SAM"/>
    <property type="match status" value="1"/>
</dbReference>
<comment type="cofactor">
    <cofactor evidence="10">
        <name>[4Fe-4S] cluster</name>
        <dbReference type="ChEBI" id="CHEBI:49883"/>
    </cofactor>
    <text evidence="10">Binds 1 [4Fe-4S] cluster. The cluster is coordinated with 3 cysteines and an exchangeable S-adenosyl-L-methionine.</text>
</comment>
<evidence type="ECO:0000313" key="12">
    <source>
        <dbReference type="EMBL" id="QNO16023.1"/>
    </source>
</evidence>
<evidence type="ECO:0000256" key="8">
    <source>
        <dbReference type="ARBA" id="ARBA00023004"/>
    </source>
</evidence>
<dbReference type="CDD" id="cd01335">
    <property type="entry name" value="Radical_SAM"/>
    <property type="match status" value="1"/>
</dbReference>
<keyword evidence="7 10" id="KW-0560">Oxidoreductase</keyword>
<dbReference type="GO" id="GO:0046872">
    <property type="term" value="F:metal ion binding"/>
    <property type="evidence" value="ECO:0007669"/>
    <property type="project" value="UniProtKB-UniRule"/>
</dbReference>
<keyword evidence="5 10" id="KW-0949">S-adenosyl-L-methionine</keyword>
<evidence type="ECO:0000256" key="9">
    <source>
        <dbReference type="ARBA" id="ARBA00023014"/>
    </source>
</evidence>
<dbReference type="Proteomes" id="UP000516160">
    <property type="component" value="Chromosome"/>
</dbReference>
<protein>
    <recommendedName>
        <fullName evidence="3 10">Pyruvate formate-lyase-activating enzyme</fullName>
        <ecNumber evidence="10">1.97.1.4</ecNumber>
    </recommendedName>
</protein>
<dbReference type="InterPro" id="IPR012839">
    <property type="entry name" value="Organic_radical_activase"/>
</dbReference>
<dbReference type="InterPro" id="IPR034457">
    <property type="entry name" value="Organic_radical-activating"/>
</dbReference>
<evidence type="ECO:0000256" key="10">
    <source>
        <dbReference type="RuleBase" id="RU362053"/>
    </source>
</evidence>
<dbReference type="PANTHER" id="PTHR30352:SF5">
    <property type="entry name" value="PYRUVATE FORMATE-LYASE 1-ACTIVATING ENZYME"/>
    <property type="match status" value="1"/>
</dbReference>
<dbReference type="GO" id="GO:0043365">
    <property type="term" value="F:[formate-C-acetyltransferase]-activating enzyme activity"/>
    <property type="evidence" value="ECO:0007669"/>
    <property type="project" value="UniProtKB-UniRule"/>
</dbReference>
<dbReference type="GO" id="GO:0051539">
    <property type="term" value="F:4 iron, 4 sulfur cluster binding"/>
    <property type="evidence" value="ECO:0007669"/>
    <property type="project" value="UniProtKB-UniRule"/>
</dbReference>
<dbReference type="KEGG" id="acae:HYG86_15235"/>
<evidence type="ECO:0000256" key="4">
    <source>
        <dbReference type="ARBA" id="ARBA00022485"/>
    </source>
</evidence>
<sequence>MTTKAWVHSIETMGLVDGPGIRTVIFLQGCKLRCSYCHNPDTWKMNTGKEMTVAELIKIVKRYKVYYKKNGGVTVSGGDPLLQPEFLIEFFKACKEEGIHTALDTAGYGFGQYKEILQYTDLVLLDIKAVDESSYKSITCANMDKFLEFLSEVQNQDVDIWVRHVVVPKLNDSEQEIIDLAHFINDLKNVKNVELLPYHTHGVKKYKELNIKYPLEGVKPLDEDRFVYLNRIFADHLNMGHTGYERIG</sequence>
<dbReference type="RefSeq" id="WP_213166421.1">
    <property type="nucleotide sequence ID" value="NZ_CP058559.1"/>
</dbReference>
<dbReference type="InterPro" id="IPR007197">
    <property type="entry name" value="rSAM"/>
</dbReference>
<proteinExistence type="inferred from homology"/>
<dbReference type="SUPFAM" id="SSF102114">
    <property type="entry name" value="Radical SAM enzymes"/>
    <property type="match status" value="1"/>
</dbReference>
<dbReference type="PIRSF" id="PIRSF000371">
    <property type="entry name" value="PFL_act_enz"/>
    <property type="match status" value="1"/>
</dbReference>
<organism evidence="12 13">
    <name type="scientific">Alkalicella caledoniensis</name>
    <dbReference type="NCBI Taxonomy" id="2731377"/>
    <lineage>
        <taxon>Bacteria</taxon>
        <taxon>Bacillati</taxon>
        <taxon>Bacillota</taxon>
        <taxon>Clostridia</taxon>
        <taxon>Eubacteriales</taxon>
        <taxon>Proteinivoracaceae</taxon>
        <taxon>Alkalicella</taxon>
    </lineage>
</organism>
<keyword evidence="6 10" id="KW-0479">Metal-binding</keyword>
<dbReference type="SFLD" id="SFLDS00029">
    <property type="entry name" value="Radical_SAM"/>
    <property type="match status" value="1"/>
</dbReference>
<dbReference type="EC" id="1.97.1.4" evidence="10"/>
<keyword evidence="13" id="KW-1185">Reference proteome</keyword>